<proteinExistence type="predicted"/>
<feature type="region of interest" description="Disordered" evidence="1">
    <location>
        <begin position="1"/>
        <end position="33"/>
    </location>
</feature>
<name>A0ABV0GGR6_9BURK</name>
<gene>
    <name evidence="2" type="ORF">ABDJ40_15805</name>
</gene>
<protein>
    <submittedName>
        <fullName evidence="2">DUF1800 domain-containing protein</fullName>
    </submittedName>
</protein>
<evidence type="ECO:0000313" key="3">
    <source>
        <dbReference type="Proteomes" id="UP001462640"/>
    </source>
</evidence>
<feature type="compositionally biased region" description="Pro residues" evidence="1">
    <location>
        <begin position="61"/>
        <end position="84"/>
    </location>
</feature>
<reference evidence="2 3" key="1">
    <citation type="submission" date="2024-05" db="EMBL/GenBank/DDBJ databases">
        <title>Roseateles sp. 2.12 16S ribosomal RNA gene Genome sequencing and assembly.</title>
        <authorList>
            <person name="Woo H."/>
        </authorList>
    </citation>
    <scope>NUCLEOTIDE SEQUENCE [LARGE SCALE GENOMIC DNA]</scope>
    <source>
        <strain evidence="2 3">2.12</strain>
    </source>
</reference>
<dbReference type="Proteomes" id="UP001462640">
    <property type="component" value="Unassembled WGS sequence"/>
</dbReference>
<dbReference type="Pfam" id="PF08811">
    <property type="entry name" value="DUF1800"/>
    <property type="match status" value="1"/>
</dbReference>
<accession>A0ABV0GGR6</accession>
<evidence type="ECO:0000256" key="1">
    <source>
        <dbReference type="SAM" id="MobiDB-lite"/>
    </source>
</evidence>
<feature type="compositionally biased region" description="Low complexity" evidence="1">
    <location>
        <begin position="15"/>
        <end position="33"/>
    </location>
</feature>
<keyword evidence="3" id="KW-1185">Reference proteome</keyword>
<dbReference type="PANTHER" id="PTHR43737">
    <property type="entry name" value="BLL7424 PROTEIN"/>
    <property type="match status" value="1"/>
</dbReference>
<dbReference type="RefSeq" id="WP_347611329.1">
    <property type="nucleotide sequence ID" value="NZ_JBDPZC010000007.1"/>
</dbReference>
<organism evidence="2 3">
    <name type="scientific">Roseateles flavus</name>
    <dbReference type="NCBI Taxonomy" id="3149041"/>
    <lineage>
        <taxon>Bacteria</taxon>
        <taxon>Pseudomonadati</taxon>
        <taxon>Pseudomonadota</taxon>
        <taxon>Betaproteobacteria</taxon>
        <taxon>Burkholderiales</taxon>
        <taxon>Sphaerotilaceae</taxon>
        <taxon>Roseateles</taxon>
    </lineage>
</organism>
<dbReference type="PANTHER" id="PTHR43737:SF1">
    <property type="entry name" value="DUF1501 DOMAIN-CONTAINING PROTEIN"/>
    <property type="match status" value="1"/>
</dbReference>
<dbReference type="EMBL" id="JBDPZC010000007">
    <property type="protein sequence ID" value="MEO3714230.1"/>
    <property type="molecule type" value="Genomic_DNA"/>
</dbReference>
<dbReference type="InterPro" id="IPR014917">
    <property type="entry name" value="DUF1800"/>
</dbReference>
<evidence type="ECO:0000313" key="2">
    <source>
        <dbReference type="EMBL" id="MEO3714230.1"/>
    </source>
</evidence>
<comment type="caution">
    <text evidence="2">The sequence shown here is derived from an EMBL/GenBank/DDBJ whole genome shotgun (WGS) entry which is preliminary data.</text>
</comment>
<feature type="region of interest" description="Disordered" evidence="1">
    <location>
        <begin position="51"/>
        <end position="87"/>
    </location>
</feature>
<sequence>MSAIDLADAEPALRPTADAAAIEAPPAGEPRTAAWPGVAALAAALPLAACGGGGGDSASPSPSPTPTPTPTPVPTPVPAPPPAQPTDASAARFLTQAGFNATPEAIATVKTQGYAAWLDAEFAKPLSQSHFDWMIAKGYGGVDFRNDFRGVDNTIWRKLISSPDALRQRVVLALSEIFVVSMAGIPVAWRGMAVASYLDMLEAKAFTSYRELLEGVTLSNAMGVYLNMRGNQKENTKTGRVPDENYAREVMQLFSIGLYQLNLDGSLKLNGGKPMETYGQAEITELAKVLTGWEFDGANADDPSFMRKPMVNIATRFSTGPKRVLNVSIPETADGPAALKIVLDTLANHANTAPFISRQLIQRLVCSNPSPAYVQRVATVFNNNGQGQRGDMKAVLKAILLDSEARSPGGGPDVGKLREPVQRFVQWARLAGLTSPTELWNIGDLSNPANRLGQSPLHSPSVFNFFRPGYVPPNSVLGDNKVTAPEFQLLNESTVAGYLNFMQGVIANGIGELKPVYTAFDALALDPPKLVAQLALLLGGDTISGNTQALIANAIGAIAASNVANDAGRLNRVRATVLMLMACPEYLIQK</sequence>